<dbReference type="Gene3D" id="3.30.559.10">
    <property type="entry name" value="Chloramphenicol acetyltransferase-like domain"/>
    <property type="match status" value="1"/>
</dbReference>
<evidence type="ECO:0000313" key="6">
    <source>
        <dbReference type="EMBL" id="MPW27151.1"/>
    </source>
</evidence>
<dbReference type="RefSeq" id="WP_152806592.1">
    <property type="nucleotide sequence ID" value="NZ_WHNX01000043.1"/>
</dbReference>
<dbReference type="PANTHER" id="PTHR22589">
    <property type="entry name" value="CARNITINE O-ACYLTRANSFERASE"/>
    <property type="match status" value="1"/>
</dbReference>
<dbReference type="SUPFAM" id="SSF52777">
    <property type="entry name" value="CoA-dependent acyltransferases"/>
    <property type="match status" value="2"/>
</dbReference>
<evidence type="ECO:0000259" key="5">
    <source>
        <dbReference type="Pfam" id="PF00755"/>
    </source>
</evidence>
<keyword evidence="2" id="KW-0808">Transferase</keyword>
<dbReference type="InterPro" id="IPR042231">
    <property type="entry name" value="Cho/carn_acyl_trans_2"/>
</dbReference>
<dbReference type="EMBL" id="WHNX01000043">
    <property type="protein sequence ID" value="MPW27151.1"/>
    <property type="molecule type" value="Genomic_DNA"/>
</dbReference>
<dbReference type="InterPro" id="IPR000542">
    <property type="entry name" value="Carn_acyl_trans"/>
</dbReference>
<dbReference type="InterPro" id="IPR039551">
    <property type="entry name" value="Cho/carn_acyl_trans"/>
</dbReference>
<organism evidence="6 7">
    <name type="scientific">Alkalibaculum sporogenes</name>
    <dbReference type="NCBI Taxonomy" id="2655001"/>
    <lineage>
        <taxon>Bacteria</taxon>
        <taxon>Bacillati</taxon>
        <taxon>Bacillota</taxon>
        <taxon>Clostridia</taxon>
        <taxon>Eubacteriales</taxon>
        <taxon>Eubacteriaceae</taxon>
        <taxon>Alkalibaculum</taxon>
    </lineage>
</organism>
<comment type="similarity">
    <text evidence="1">Belongs to the carnitine/choline acetyltransferase family.</text>
</comment>
<gene>
    <name evidence="6" type="ORF">GC105_15340</name>
</gene>
<dbReference type="Pfam" id="PF00755">
    <property type="entry name" value="Carn_acyltransf"/>
    <property type="match status" value="1"/>
</dbReference>
<name>A0A6A7KCW3_9FIRM</name>
<reference evidence="6 7" key="1">
    <citation type="submission" date="2019-10" db="EMBL/GenBank/DDBJ databases">
        <title>Alkalibaculum tamaniensis sp.nov., a new alkaliphilic acetogen, isolated on methoxylated aromatics from a mud volcano.</title>
        <authorList>
            <person name="Khomyakova M.A."/>
            <person name="Merkel A.Y."/>
            <person name="Bonch-Osmolovskaya E.A."/>
            <person name="Slobodkin A.I."/>
        </authorList>
    </citation>
    <scope>NUCLEOTIDE SEQUENCE [LARGE SCALE GENOMIC DNA]</scope>
    <source>
        <strain evidence="6 7">M08DMB</strain>
    </source>
</reference>
<dbReference type="Proteomes" id="UP000440004">
    <property type="component" value="Unassembled WGS sequence"/>
</dbReference>
<dbReference type="Gene3D" id="3.30.559.70">
    <property type="entry name" value="Choline/Carnitine o-acyltransferase, domain 2"/>
    <property type="match status" value="1"/>
</dbReference>
<evidence type="ECO:0000256" key="1">
    <source>
        <dbReference type="ARBA" id="ARBA00005232"/>
    </source>
</evidence>
<accession>A0A6A7KCW3</accession>
<evidence type="ECO:0000313" key="7">
    <source>
        <dbReference type="Proteomes" id="UP000440004"/>
    </source>
</evidence>
<dbReference type="AlphaFoldDB" id="A0A6A7KCW3"/>
<evidence type="ECO:0000256" key="3">
    <source>
        <dbReference type="ARBA" id="ARBA00023315"/>
    </source>
</evidence>
<keyword evidence="3" id="KW-0012">Acyltransferase</keyword>
<dbReference type="GO" id="GO:0016746">
    <property type="term" value="F:acyltransferase activity"/>
    <property type="evidence" value="ECO:0007669"/>
    <property type="project" value="UniProtKB-KW"/>
</dbReference>
<comment type="caution">
    <text evidence="6">The sequence shown here is derived from an EMBL/GenBank/DDBJ whole genome shotgun (WGS) entry which is preliminary data.</text>
</comment>
<dbReference type="InterPro" id="IPR023213">
    <property type="entry name" value="CAT-like_dom_sf"/>
</dbReference>
<proteinExistence type="inferred from homology"/>
<feature type="domain" description="Choline/carnitine acyltransferase" evidence="5">
    <location>
        <begin position="11"/>
        <end position="571"/>
    </location>
</feature>
<evidence type="ECO:0000256" key="2">
    <source>
        <dbReference type="ARBA" id="ARBA00022679"/>
    </source>
</evidence>
<feature type="active site" description="Proton acceptor" evidence="4">
    <location>
        <position position="302"/>
    </location>
</feature>
<protein>
    <recommendedName>
        <fullName evidence="5">Choline/carnitine acyltransferase domain-containing protein</fullName>
    </recommendedName>
</protein>
<evidence type="ECO:0000256" key="4">
    <source>
        <dbReference type="PIRSR" id="PIRSR600542-1"/>
    </source>
</evidence>
<keyword evidence="7" id="KW-1185">Reference proteome</keyword>
<sequence>MLRNQETLNQLPIPSLNNLLEFLNWIKPIVDDKQFQESKQALDEFLAINGDGYKLHNKLLEISEKQECNWLEPLWNDMYLQYRQQLVCNMNYYSILENTKFKPLYTMSTLGAKLTYELISKYIEVSSQRLSPEFIKNQPLCMEQYNHIFKSVRLPLLNKDIYITYQFAKSHHIVVLHNNNIFKLETSDLDGNIISVEIIASKIQKIIDENIQDRANNIASLTTSNRDDASKLYEAIKTDTINKNSLDIINTAIFVLCIDHPTSNTKELQKSILISNGKNRYFDKSCQLIISENLDIGFNNEHTGADATTWFNIINQSFNKIVQDKKETIRISDTSLPEELKWNISDDIKSRLANQLNEHQKFNQNIYVDNLQFSNFGKNLIKELMMSPDAFFHIALQIAQYKTFGIFKSTYESVSMRHFQNGRTECSRAVNEDVSLLAIEICSNNSSKSKLKDLLINAQSSHVKRINNCQKGLGIERHFFALYKLYEKYGEELGIIKTPNIYNSPGYKILTHDFISSSGIAFDSIKLFGFGPVVEDGYGIGYVINNEKITVSISSKTKNKDKAIQLLNNLNEAFLTLVSIAT</sequence>